<dbReference type="Gene3D" id="3.30.70.330">
    <property type="match status" value="1"/>
</dbReference>
<dbReference type="InterPro" id="IPR012677">
    <property type="entry name" value="Nucleotide-bd_a/b_plait_sf"/>
</dbReference>
<dbReference type="OrthoDB" id="752362at2759"/>
<keyword evidence="1" id="KW-0694">RNA-binding</keyword>
<dbReference type="OMA" id="FTICSRP"/>
<feature type="domain" description="RRM" evidence="2">
    <location>
        <begin position="2"/>
        <end position="75"/>
    </location>
</feature>
<gene>
    <name evidence="3" type="ORF">scyTo_0019514</name>
</gene>
<name>A0A401Q1J3_SCYTO</name>
<evidence type="ECO:0000259" key="2">
    <source>
        <dbReference type="PROSITE" id="PS50102"/>
    </source>
</evidence>
<dbReference type="Pfam" id="PF00076">
    <property type="entry name" value="RRM_1"/>
    <property type="match status" value="1"/>
</dbReference>
<reference evidence="3 4" key="1">
    <citation type="journal article" date="2018" name="Nat. Ecol. Evol.">
        <title>Shark genomes provide insights into elasmobranch evolution and the origin of vertebrates.</title>
        <authorList>
            <person name="Hara Y"/>
            <person name="Yamaguchi K"/>
            <person name="Onimaru K"/>
            <person name="Kadota M"/>
            <person name="Koyanagi M"/>
            <person name="Keeley SD"/>
            <person name="Tatsumi K"/>
            <person name="Tanaka K"/>
            <person name="Motone F"/>
            <person name="Kageyama Y"/>
            <person name="Nozu R"/>
            <person name="Adachi N"/>
            <person name="Nishimura O"/>
            <person name="Nakagawa R"/>
            <person name="Tanegashima C"/>
            <person name="Kiyatake I"/>
            <person name="Matsumoto R"/>
            <person name="Murakumo K"/>
            <person name="Nishida K"/>
            <person name="Terakita A"/>
            <person name="Kuratani S"/>
            <person name="Sato K"/>
            <person name="Hyodo S Kuraku.S."/>
        </authorList>
    </citation>
    <scope>NUCLEOTIDE SEQUENCE [LARGE SCALE GENOMIC DNA]</scope>
</reference>
<sequence>MNKLYIGNLTENVTTVDLESLFKEWKIPFTGQFLVKTGYAFVDCPDDNSAMKAIDILSGKVELHGKSIEVEHSVPKRQRSRKLQIRNIPPHLQWEGRK</sequence>
<dbReference type="STRING" id="75743.A0A401Q1J3"/>
<accession>A0A401Q1J3</accession>
<organism evidence="3 4">
    <name type="scientific">Scyliorhinus torazame</name>
    <name type="common">Cloudy catshark</name>
    <name type="synonym">Catulus torazame</name>
    <dbReference type="NCBI Taxonomy" id="75743"/>
    <lineage>
        <taxon>Eukaryota</taxon>
        <taxon>Metazoa</taxon>
        <taxon>Chordata</taxon>
        <taxon>Craniata</taxon>
        <taxon>Vertebrata</taxon>
        <taxon>Chondrichthyes</taxon>
        <taxon>Elasmobranchii</taxon>
        <taxon>Galeomorphii</taxon>
        <taxon>Galeoidea</taxon>
        <taxon>Carcharhiniformes</taxon>
        <taxon>Scyliorhinidae</taxon>
        <taxon>Scyliorhinus</taxon>
    </lineage>
</organism>
<proteinExistence type="predicted"/>
<evidence type="ECO:0000313" key="4">
    <source>
        <dbReference type="Proteomes" id="UP000288216"/>
    </source>
</evidence>
<dbReference type="AlphaFoldDB" id="A0A401Q1J3"/>
<dbReference type="SMART" id="SM00360">
    <property type="entry name" value="RRM"/>
    <property type="match status" value="1"/>
</dbReference>
<evidence type="ECO:0000313" key="3">
    <source>
        <dbReference type="EMBL" id="GCB79252.1"/>
    </source>
</evidence>
<dbReference type="EMBL" id="BFAA01014610">
    <property type="protein sequence ID" value="GCB79252.1"/>
    <property type="molecule type" value="Genomic_DNA"/>
</dbReference>
<comment type="caution">
    <text evidence="3">The sequence shown here is derived from an EMBL/GenBank/DDBJ whole genome shotgun (WGS) entry which is preliminary data.</text>
</comment>
<dbReference type="FunFam" id="3.30.70.330:FF:000203">
    <property type="entry name" value="insulin-like growth factor 2 mRNA-binding protein 1"/>
    <property type="match status" value="1"/>
</dbReference>
<evidence type="ECO:0000256" key="1">
    <source>
        <dbReference type="PROSITE-ProRule" id="PRU00176"/>
    </source>
</evidence>
<dbReference type="GO" id="GO:0003723">
    <property type="term" value="F:RNA binding"/>
    <property type="evidence" value="ECO:0007669"/>
    <property type="project" value="UniProtKB-UniRule"/>
</dbReference>
<dbReference type="Proteomes" id="UP000288216">
    <property type="component" value="Unassembled WGS sequence"/>
</dbReference>
<keyword evidence="4" id="KW-1185">Reference proteome</keyword>
<dbReference type="SUPFAM" id="SSF54928">
    <property type="entry name" value="RNA-binding domain, RBD"/>
    <property type="match status" value="1"/>
</dbReference>
<protein>
    <recommendedName>
        <fullName evidence="2">RRM domain-containing protein</fullName>
    </recommendedName>
</protein>
<dbReference type="InterPro" id="IPR000504">
    <property type="entry name" value="RRM_dom"/>
</dbReference>
<dbReference type="InterPro" id="IPR035979">
    <property type="entry name" value="RBD_domain_sf"/>
</dbReference>
<dbReference type="PROSITE" id="PS50102">
    <property type="entry name" value="RRM"/>
    <property type="match status" value="1"/>
</dbReference>